<dbReference type="EMBL" id="LAZR01040657">
    <property type="protein sequence ID" value="KKL13941.1"/>
    <property type="molecule type" value="Genomic_DNA"/>
</dbReference>
<dbReference type="PIRSF" id="PIRSF000390">
    <property type="entry name" value="PLP_StrS"/>
    <property type="match status" value="1"/>
</dbReference>
<dbReference type="InterPro" id="IPR015422">
    <property type="entry name" value="PyrdxlP-dep_Trfase_small"/>
</dbReference>
<dbReference type="InterPro" id="IPR015424">
    <property type="entry name" value="PyrdxlP-dep_Trfase"/>
</dbReference>
<proteinExistence type="predicted"/>
<protein>
    <recommendedName>
        <fullName evidence="2">DegT/DnrJ/EryC1/StrS family aminotransferase</fullName>
    </recommendedName>
</protein>
<dbReference type="InterPro" id="IPR015421">
    <property type="entry name" value="PyrdxlP-dep_Trfase_major"/>
</dbReference>
<dbReference type="InterPro" id="IPR000653">
    <property type="entry name" value="DegT/StrS_aminotransferase"/>
</dbReference>
<dbReference type="Pfam" id="PF01041">
    <property type="entry name" value="DegT_DnrJ_EryC1"/>
    <property type="match status" value="1"/>
</dbReference>
<dbReference type="SUPFAM" id="SSF53383">
    <property type="entry name" value="PLP-dependent transferases"/>
    <property type="match status" value="1"/>
</dbReference>
<evidence type="ECO:0008006" key="2">
    <source>
        <dbReference type="Google" id="ProtNLM"/>
    </source>
</evidence>
<dbReference type="PANTHER" id="PTHR30244">
    <property type="entry name" value="TRANSAMINASE"/>
    <property type="match status" value="1"/>
</dbReference>
<feature type="non-terminal residue" evidence="1">
    <location>
        <position position="1"/>
    </location>
</feature>
<dbReference type="Gene3D" id="3.40.640.10">
    <property type="entry name" value="Type I PLP-dependent aspartate aminotransferase-like (Major domain)"/>
    <property type="match status" value="1"/>
</dbReference>
<gene>
    <name evidence="1" type="ORF">LCGC14_2520720</name>
</gene>
<dbReference type="GO" id="GO:0008483">
    <property type="term" value="F:transaminase activity"/>
    <property type="evidence" value="ECO:0007669"/>
    <property type="project" value="TreeGrafter"/>
</dbReference>
<sequence length="417" mass="47004">IPDSIHKPWPHITEDDRKAVLRVLQPGGMRSDYRPETAALEKEWAEYVGTKHCIATNSGTAALHTSVAASGMGPGDEVIVPAYTFVATATSVLHQNAIPVFVDVEPDTWTLDADKIEAAITPYTKGIMPVHINGYPADMDRINAIAKKHNLIVIEDSAQAHGSKYKGRNVGTLGDLAGFSLNSFKNLPGQDGGLFVTNDDDYYERAKMVQEFGERIYAGKKREYRSYAMGWMYRTTDLVAAFVRSQLNRLDEMNERRINNAQIIKEALSKYDFVTFPPYEQDRICVYWFFPLKLSAKAAGFDIPDSKFRDSVIKALNAEGLITSSWQTVTLPAQSIFHDKIGYGKGSPWSDKNYKGNVTYKPEEYPVAQMVVDCTVWLMNMYHYPQTQEDQQYTVKAFEKVFAQLDKVVAYDPEKKD</sequence>
<dbReference type="AlphaFoldDB" id="A0A0F9D811"/>
<accession>A0A0F9D811</accession>
<evidence type="ECO:0000313" key="1">
    <source>
        <dbReference type="EMBL" id="KKL13941.1"/>
    </source>
</evidence>
<dbReference type="CDD" id="cd00616">
    <property type="entry name" value="AHBA_syn"/>
    <property type="match status" value="1"/>
</dbReference>
<dbReference type="PANTHER" id="PTHR30244:SF34">
    <property type="entry name" value="DTDP-4-AMINO-4,6-DIDEOXYGALACTOSE TRANSAMINASE"/>
    <property type="match status" value="1"/>
</dbReference>
<organism evidence="1">
    <name type="scientific">marine sediment metagenome</name>
    <dbReference type="NCBI Taxonomy" id="412755"/>
    <lineage>
        <taxon>unclassified sequences</taxon>
        <taxon>metagenomes</taxon>
        <taxon>ecological metagenomes</taxon>
    </lineage>
</organism>
<dbReference type="GO" id="GO:0000271">
    <property type="term" value="P:polysaccharide biosynthetic process"/>
    <property type="evidence" value="ECO:0007669"/>
    <property type="project" value="TreeGrafter"/>
</dbReference>
<comment type="caution">
    <text evidence="1">The sequence shown here is derived from an EMBL/GenBank/DDBJ whole genome shotgun (WGS) entry which is preliminary data.</text>
</comment>
<dbReference type="GO" id="GO:0030170">
    <property type="term" value="F:pyridoxal phosphate binding"/>
    <property type="evidence" value="ECO:0007669"/>
    <property type="project" value="TreeGrafter"/>
</dbReference>
<name>A0A0F9D811_9ZZZZ</name>
<reference evidence="1" key="1">
    <citation type="journal article" date="2015" name="Nature">
        <title>Complex archaea that bridge the gap between prokaryotes and eukaryotes.</title>
        <authorList>
            <person name="Spang A."/>
            <person name="Saw J.H."/>
            <person name="Jorgensen S.L."/>
            <person name="Zaremba-Niedzwiedzka K."/>
            <person name="Martijn J."/>
            <person name="Lind A.E."/>
            <person name="van Eijk R."/>
            <person name="Schleper C."/>
            <person name="Guy L."/>
            <person name="Ettema T.J."/>
        </authorList>
    </citation>
    <scope>NUCLEOTIDE SEQUENCE</scope>
</reference>
<dbReference type="Gene3D" id="3.90.1150.10">
    <property type="entry name" value="Aspartate Aminotransferase, domain 1"/>
    <property type="match status" value="1"/>
</dbReference>